<name>A0A6C0M037_9ZZZZ</name>
<organism evidence="1">
    <name type="scientific">viral metagenome</name>
    <dbReference type="NCBI Taxonomy" id="1070528"/>
    <lineage>
        <taxon>unclassified sequences</taxon>
        <taxon>metagenomes</taxon>
        <taxon>organismal metagenomes</taxon>
    </lineage>
</organism>
<dbReference type="EMBL" id="MN740610">
    <property type="protein sequence ID" value="QHU35645.1"/>
    <property type="molecule type" value="Genomic_DNA"/>
</dbReference>
<reference evidence="1" key="1">
    <citation type="journal article" date="2020" name="Nature">
        <title>Giant virus diversity and host interactions through global metagenomics.</title>
        <authorList>
            <person name="Schulz F."/>
            <person name="Roux S."/>
            <person name="Paez-Espino D."/>
            <person name="Jungbluth S."/>
            <person name="Walsh D.A."/>
            <person name="Denef V.J."/>
            <person name="McMahon K.D."/>
            <person name="Konstantinidis K.T."/>
            <person name="Eloe-Fadrosh E.A."/>
            <person name="Kyrpides N.C."/>
            <person name="Woyke T."/>
        </authorList>
    </citation>
    <scope>NUCLEOTIDE SEQUENCE</scope>
    <source>
        <strain evidence="1">GVMAG-S-1029409-49</strain>
    </source>
</reference>
<dbReference type="AlphaFoldDB" id="A0A6C0M037"/>
<evidence type="ECO:0000313" key="1">
    <source>
        <dbReference type="EMBL" id="QHU35645.1"/>
    </source>
</evidence>
<sequence>MDPSNPRVGVRWTRGEEAQLIASITAGKDIEDIAKEHGRKRGGITSRLRSIAGHMMEHGETVDDVCIALHMPREIVERVQQYSATTKNKHGVRPEKEALEVLKDIRTILVRIEARLSNDTPIHTAPNQIQ</sequence>
<proteinExistence type="predicted"/>
<accession>A0A6C0M037</accession>
<protein>
    <submittedName>
        <fullName evidence="1">Uncharacterized protein</fullName>
    </submittedName>
</protein>